<evidence type="ECO:0000313" key="2">
    <source>
        <dbReference type="EMBL" id="MPC98954.1"/>
    </source>
</evidence>
<protein>
    <submittedName>
        <fullName evidence="2">Uncharacterized protein</fullName>
    </submittedName>
</protein>
<accession>A0A5B7K2U8</accession>
<dbReference type="EMBL" id="VSRR010116314">
    <property type="protein sequence ID" value="MPC98954.1"/>
    <property type="molecule type" value="Genomic_DNA"/>
</dbReference>
<sequence length="104" mass="11266">MLAFRKPFLTMPALRRHGCWLNEGGVTPSLPPPPPPMSLVFSPPRLFEKSCLAEFPDHLSSSAARAAASFTTHAGTRFPADGGRERKAGKQGQRGPRSVGKYYG</sequence>
<organism evidence="2 3">
    <name type="scientific">Portunus trituberculatus</name>
    <name type="common">Swimming crab</name>
    <name type="synonym">Neptunus trituberculatus</name>
    <dbReference type="NCBI Taxonomy" id="210409"/>
    <lineage>
        <taxon>Eukaryota</taxon>
        <taxon>Metazoa</taxon>
        <taxon>Ecdysozoa</taxon>
        <taxon>Arthropoda</taxon>
        <taxon>Crustacea</taxon>
        <taxon>Multicrustacea</taxon>
        <taxon>Malacostraca</taxon>
        <taxon>Eumalacostraca</taxon>
        <taxon>Eucarida</taxon>
        <taxon>Decapoda</taxon>
        <taxon>Pleocyemata</taxon>
        <taxon>Brachyura</taxon>
        <taxon>Eubrachyura</taxon>
        <taxon>Portunoidea</taxon>
        <taxon>Portunidae</taxon>
        <taxon>Portuninae</taxon>
        <taxon>Portunus</taxon>
    </lineage>
</organism>
<dbReference type="Proteomes" id="UP000324222">
    <property type="component" value="Unassembled WGS sequence"/>
</dbReference>
<name>A0A5B7K2U8_PORTR</name>
<reference evidence="2 3" key="1">
    <citation type="submission" date="2019-05" db="EMBL/GenBank/DDBJ databases">
        <title>Another draft genome of Portunus trituberculatus and its Hox gene families provides insights of decapod evolution.</title>
        <authorList>
            <person name="Jeong J.-H."/>
            <person name="Song I."/>
            <person name="Kim S."/>
            <person name="Choi T."/>
            <person name="Kim D."/>
            <person name="Ryu S."/>
            <person name="Kim W."/>
        </authorList>
    </citation>
    <scope>NUCLEOTIDE SEQUENCE [LARGE SCALE GENOMIC DNA]</scope>
    <source>
        <tissue evidence="2">Muscle</tissue>
    </source>
</reference>
<proteinExistence type="predicted"/>
<comment type="caution">
    <text evidence="2">The sequence shown here is derived from an EMBL/GenBank/DDBJ whole genome shotgun (WGS) entry which is preliminary data.</text>
</comment>
<keyword evidence="3" id="KW-1185">Reference proteome</keyword>
<feature type="region of interest" description="Disordered" evidence="1">
    <location>
        <begin position="73"/>
        <end position="104"/>
    </location>
</feature>
<dbReference type="AlphaFoldDB" id="A0A5B7K2U8"/>
<evidence type="ECO:0000256" key="1">
    <source>
        <dbReference type="SAM" id="MobiDB-lite"/>
    </source>
</evidence>
<gene>
    <name evidence="2" type="ORF">E2C01_094344</name>
</gene>
<evidence type="ECO:0000313" key="3">
    <source>
        <dbReference type="Proteomes" id="UP000324222"/>
    </source>
</evidence>